<feature type="transmembrane region" description="Helical" evidence="1">
    <location>
        <begin position="180"/>
        <end position="198"/>
    </location>
</feature>
<keyword evidence="3" id="KW-1185">Reference proteome</keyword>
<proteinExistence type="predicted"/>
<evidence type="ECO:0000256" key="1">
    <source>
        <dbReference type="SAM" id="Phobius"/>
    </source>
</evidence>
<protein>
    <submittedName>
        <fullName evidence="2">Small-conductance mechanosensitive channel</fullName>
    </submittedName>
</protein>
<name>A0A563W3M0_9CYAN</name>
<keyword evidence="1" id="KW-1133">Transmembrane helix</keyword>
<sequence>MELLKRNKIVDKNLADVDRNRKIKLMKTCVLTIGLLATLTLVSCRKENNSALSISGPSPLASKSETESKPKLAPLCEPTDNLVAYFETKKHWINICGEGNQKFFVRQLKSDISKIIRLPAYWNEESSVFLANSGDTIYAVNGEGLKVWKDGKLVQYPINNQSGSKFNIGNFFSRLDGAKILKTIIAGIFLTTLYIYGRPYIHKLGSNGRAIAYVVGIVAWPGIVVACLAIAEIPLGLLASLTGALAFGFSFGSRQVVENAATVALNLRDDVYEVGDIIGFSGDDDFYRVAAIKTSTVKLLSLAGNAGRILNISPSVLAQKEFVNYTQDGAGTLCKWVFPISLKAQIAQPGKGDIIRMEDTLLKTAKEVQLWIIQNTKHPEAKATFAAEANKEKGRQDIPAGVFLTKVEKFIHHYAVALWIPGIEIYRVASISNELFHRAWHHAVENHNLELATPYTVDDTDMVEATQAIAQSLRESFSKVQDLNKNEHASIKV</sequence>
<dbReference type="AlphaFoldDB" id="A0A563W3M0"/>
<gene>
    <name evidence="2" type="ORF">H1P_710011</name>
</gene>
<evidence type="ECO:0000313" key="2">
    <source>
        <dbReference type="EMBL" id="VEP18237.1"/>
    </source>
</evidence>
<accession>A0A563W3M0</accession>
<reference evidence="2 3" key="1">
    <citation type="submission" date="2019-01" db="EMBL/GenBank/DDBJ databases">
        <authorList>
            <person name="Brito A."/>
        </authorList>
    </citation>
    <scope>NUCLEOTIDE SEQUENCE [LARGE SCALE GENOMIC DNA]</scope>
    <source>
        <strain evidence="2">1</strain>
    </source>
</reference>
<keyword evidence="1" id="KW-0472">Membrane</keyword>
<evidence type="ECO:0000313" key="3">
    <source>
        <dbReference type="Proteomes" id="UP000320055"/>
    </source>
</evidence>
<keyword evidence="1" id="KW-0812">Transmembrane</keyword>
<feature type="transmembrane region" description="Helical" evidence="1">
    <location>
        <begin position="210"/>
        <end position="231"/>
    </location>
</feature>
<organism evidence="2 3">
    <name type="scientific">Hyella patelloides LEGE 07179</name>
    <dbReference type="NCBI Taxonomy" id="945734"/>
    <lineage>
        <taxon>Bacteria</taxon>
        <taxon>Bacillati</taxon>
        <taxon>Cyanobacteriota</taxon>
        <taxon>Cyanophyceae</taxon>
        <taxon>Pleurocapsales</taxon>
        <taxon>Hyellaceae</taxon>
        <taxon>Hyella</taxon>
    </lineage>
</organism>
<dbReference type="EMBL" id="CAACVJ010000678">
    <property type="protein sequence ID" value="VEP18237.1"/>
    <property type="molecule type" value="Genomic_DNA"/>
</dbReference>
<dbReference type="Proteomes" id="UP000320055">
    <property type="component" value="Unassembled WGS sequence"/>
</dbReference>